<sequence length="453" mass="49234">MASGQWFPWHHPRVYSPAAGCTGCAEKCGNVTIPFPFGIGARCFLEEWYQIVCEQNNTVPILKKIGLQVLNISLPDVDVDGMINVSLPVIYSNASCGGDGRAAGVSLKGSQFVFSQKMNFFTLVGCNTLATVDTTKSAFVGCRSRCAATNTSISWNGNCSRRDGCCRTTLPLNLQGFRVDFEEESGHQGCKYAFLRSDFTAFFNLKVNETVPVVLEWGIANDTDHGRKLIEQSKTSYPSVCTKRNVDNSEMLFTQCYCTQEYGGNPYLMEGCKGDAPQLRSDCAEICGSVTIPFPFGIRAECFLDNWYQIVCEQNNTVPILKKIGLRVLNISLPDEDVDGMINVSLPVIYSNASCGGDGRGATVSLKGSQFVFSQKRNNFTVVGCNTLVTANSTESAVFGCQSKCAGTNFTISKYSACSGEDGCCQSSLPLNLQGFGVDLKKKVDMRGARTLS</sequence>
<evidence type="ECO:0000256" key="1">
    <source>
        <dbReference type="ARBA" id="ARBA00004167"/>
    </source>
</evidence>
<evidence type="ECO:0000256" key="4">
    <source>
        <dbReference type="ARBA" id="ARBA00022989"/>
    </source>
</evidence>
<dbReference type="STRING" id="71139.A0A059CTH6"/>
<feature type="domain" description="Wall-associated receptor kinase galacturonan-binding" evidence="6">
    <location>
        <begin position="24"/>
        <end position="75"/>
    </location>
</feature>
<reference evidence="7" key="1">
    <citation type="submission" date="2013-07" db="EMBL/GenBank/DDBJ databases">
        <title>The genome of Eucalyptus grandis.</title>
        <authorList>
            <person name="Schmutz J."/>
            <person name="Hayes R."/>
            <person name="Myburg A."/>
            <person name="Tuskan G."/>
            <person name="Grattapaglia D."/>
            <person name="Rokhsar D.S."/>
        </authorList>
    </citation>
    <scope>NUCLEOTIDE SEQUENCE</scope>
    <source>
        <tissue evidence="7">Leaf extractions</tissue>
    </source>
</reference>
<dbReference type="Gramene" id="KCW81783">
    <property type="protein sequence ID" value="KCW81783"/>
    <property type="gene ID" value="EUGRSUZ_C03143"/>
</dbReference>
<evidence type="ECO:0000259" key="6">
    <source>
        <dbReference type="Pfam" id="PF13947"/>
    </source>
</evidence>
<dbReference type="AlphaFoldDB" id="A0A059CTH6"/>
<dbReference type="eggNOG" id="ENOG502RMXX">
    <property type="taxonomic scope" value="Eukaryota"/>
</dbReference>
<comment type="subcellular location">
    <subcellularLocation>
        <location evidence="1">Membrane</location>
        <topology evidence="1">Single-pass membrane protein</topology>
    </subcellularLocation>
</comment>
<evidence type="ECO:0000256" key="3">
    <source>
        <dbReference type="ARBA" id="ARBA00022729"/>
    </source>
</evidence>
<dbReference type="InParanoid" id="A0A059CTH6"/>
<name>A0A059CTH6_EUCGR</name>
<accession>A0A059CTH6</accession>
<keyword evidence="3" id="KW-0732">Signal</keyword>
<organism evidence="7">
    <name type="scientific">Eucalyptus grandis</name>
    <name type="common">Flooded gum</name>
    <dbReference type="NCBI Taxonomy" id="71139"/>
    <lineage>
        <taxon>Eukaryota</taxon>
        <taxon>Viridiplantae</taxon>
        <taxon>Streptophyta</taxon>
        <taxon>Embryophyta</taxon>
        <taxon>Tracheophyta</taxon>
        <taxon>Spermatophyta</taxon>
        <taxon>Magnoliopsida</taxon>
        <taxon>eudicotyledons</taxon>
        <taxon>Gunneridae</taxon>
        <taxon>Pentapetalae</taxon>
        <taxon>rosids</taxon>
        <taxon>malvids</taxon>
        <taxon>Myrtales</taxon>
        <taxon>Myrtaceae</taxon>
        <taxon>Myrtoideae</taxon>
        <taxon>Eucalypteae</taxon>
        <taxon>Eucalyptus</taxon>
    </lineage>
</organism>
<keyword evidence="4" id="KW-1133">Transmembrane helix</keyword>
<evidence type="ECO:0000256" key="5">
    <source>
        <dbReference type="ARBA" id="ARBA00023136"/>
    </source>
</evidence>
<evidence type="ECO:0000313" key="7">
    <source>
        <dbReference type="EMBL" id="KCW81783.1"/>
    </source>
</evidence>
<dbReference type="PANTHER" id="PTHR33491">
    <property type="entry name" value="OSJNBA0016N04.9 PROTEIN"/>
    <property type="match status" value="1"/>
</dbReference>
<dbReference type="InterPro" id="IPR025287">
    <property type="entry name" value="WAK_GUB"/>
</dbReference>
<dbReference type="Pfam" id="PF13947">
    <property type="entry name" value="GUB_WAK_bind"/>
    <property type="match status" value="2"/>
</dbReference>
<gene>
    <name evidence="7" type="ORF">EUGRSUZ_C03143</name>
</gene>
<dbReference type="GO" id="GO:0030247">
    <property type="term" value="F:polysaccharide binding"/>
    <property type="evidence" value="ECO:0007669"/>
    <property type="project" value="InterPro"/>
</dbReference>
<keyword evidence="5" id="KW-0472">Membrane</keyword>
<protein>
    <recommendedName>
        <fullName evidence="6">Wall-associated receptor kinase galacturonan-binding domain-containing protein</fullName>
    </recommendedName>
</protein>
<dbReference type="GO" id="GO:0016020">
    <property type="term" value="C:membrane"/>
    <property type="evidence" value="ECO:0007669"/>
    <property type="project" value="UniProtKB-SubCell"/>
</dbReference>
<dbReference type="OMA" id="ECNTATE"/>
<proteinExistence type="predicted"/>
<feature type="domain" description="Wall-associated receptor kinase galacturonan-binding" evidence="6">
    <location>
        <begin position="283"/>
        <end position="335"/>
    </location>
</feature>
<dbReference type="EMBL" id="KK198755">
    <property type="protein sequence ID" value="KCW81783.1"/>
    <property type="molecule type" value="Genomic_DNA"/>
</dbReference>
<evidence type="ECO:0000256" key="2">
    <source>
        <dbReference type="ARBA" id="ARBA00022692"/>
    </source>
</evidence>
<keyword evidence="2" id="KW-0812">Transmembrane</keyword>